<evidence type="ECO:0000256" key="1">
    <source>
        <dbReference type="SAM" id="MobiDB-lite"/>
    </source>
</evidence>
<organism evidence="2 3">
    <name type="scientific">Strigamia maritima</name>
    <name type="common">European centipede</name>
    <name type="synonym">Geophilus maritimus</name>
    <dbReference type="NCBI Taxonomy" id="126957"/>
    <lineage>
        <taxon>Eukaryota</taxon>
        <taxon>Metazoa</taxon>
        <taxon>Ecdysozoa</taxon>
        <taxon>Arthropoda</taxon>
        <taxon>Myriapoda</taxon>
        <taxon>Chilopoda</taxon>
        <taxon>Pleurostigmophora</taxon>
        <taxon>Geophilomorpha</taxon>
        <taxon>Linotaeniidae</taxon>
        <taxon>Strigamia</taxon>
    </lineage>
</organism>
<dbReference type="Proteomes" id="UP000014500">
    <property type="component" value="Unassembled WGS sequence"/>
</dbReference>
<accession>T1J6K1</accession>
<name>T1J6K1_STRMM</name>
<keyword evidence="3" id="KW-1185">Reference proteome</keyword>
<proteinExistence type="predicted"/>
<dbReference type="EMBL" id="JH431878">
    <property type="status" value="NOT_ANNOTATED_CDS"/>
    <property type="molecule type" value="Genomic_DNA"/>
</dbReference>
<reference evidence="2" key="2">
    <citation type="submission" date="2015-02" db="UniProtKB">
        <authorList>
            <consortium name="EnsemblMetazoa"/>
        </authorList>
    </citation>
    <scope>IDENTIFICATION</scope>
</reference>
<evidence type="ECO:0000313" key="2">
    <source>
        <dbReference type="EnsemblMetazoa" id="SMAR009273-PA"/>
    </source>
</evidence>
<dbReference type="EnsemblMetazoa" id="SMAR009273-RA">
    <property type="protein sequence ID" value="SMAR009273-PA"/>
    <property type="gene ID" value="SMAR009273"/>
</dbReference>
<protein>
    <submittedName>
        <fullName evidence="2">Uncharacterized protein</fullName>
    </submittedName>
</protein>
<dbReference type="AlphaFoldDB" id="T1J6K1"/>
<feature type="compositionally biased region" description="Basic and acidic residues" evidence="1">
    <location>
        <begin position="282"/>
        <end position="293"/>
    </location>
</feature>
<reference evidence="3" key="1">
    <citation type="submission" date="2011-05" db="EMBL/GenBank/DDBJ databases">
        <authorList>
            <person name="Richards S.R."/>
            <person name="Qu J."/>
            <person name="Jiang H."/>
            <person name="Jhangiani S.N."/>
            <person name="Agravi P."/>
            <person name="Goodspeed R."/>
            <person name="Gross S."/>
            <person name="Mandapat C."/>
            <person name="Jackson L."/>
            <person name="Mathew T."/>
            <person name="Pu L."/>
            <person name="Thornton R."/>
            <person name="Saada N."/>
            <person name="Wilczek-Boney K.B."/>
            <person name="Lee S."/>
            <person name="Kovar C."/>
            <person name="Wu Y."/>
            <person name="Scherer S.E."/>
            <person name="Worley K.C."/>
            <person name="Muzny D.M."/>
            <person name="Gibbs R."/>
        </authorList>
    </citation>
    <scope>NUCLEOTIDE SEQUENCE</scope>
    <source>
        <strain evidence="3">Brora</strain>
    </source>
</reference>
<dbReference type="HOGENOM" id="CLU_878042_0_0_1"/>
<feature type="region of interest" description="Disordered" evidence="1">
    <location>
        <begin position="256"/>
        <end position="299"/>
    </location>
</feature>
<sequence length="317" mass="34602">MVVVFFEDPPPPFNLILRKEKKLCFRPIDVSSARAWQRSSSAWFLGVGSRSSRALASGRAFNSPVVTHVFEVNPVRVCGFAFLSGLILATAKFIDKPQLIGQGLTCHSPLIKRARPGEGIGIRAIHQGAFCLKAINRRLLLLSLPPPPRGCFRLSLDSLSSLELKKAICCHLPSPPQPPDGRPCTECARALACMSPRGTNCFFYSVSMTTSCSARSECAQTRTSFVRSSYLLLTSDTKEVTKGGKCDEMVPMVHNTLHSAGGTSDDTRTEDEINEVNGPPRSDSRERLSDDVSSHTSSGRGYIGIARQFYALPLSRP</sequence>
<evidence type="ECO:0000313" key="3">
    <source>
        <dbReference type="Proteomes" id="UP000014500"/>
    </source>
</evidence>